<evidence type="ECO:0000313" key="3">
    <source>
        <dbReference type="Proteomes" id="UP000805614"/>
    </source>
</evidence>
<comment type="caution">
    <text evidence="2">The sequence shown here is derived from an EMBL/GenBank/DDBJ whole genome shotgun (WGS) entry which is preliminary data.</text>
</comment>
<dbReference type="Proteomes" id="UP000805614">
    <property type="component" value="Unassembled WGS sequence"/>
</dbReference>
<gene>
    <name evidence="2" type="ORF">HKK74_32040</name>
</gene>
<accession>A0ABR7LZ03</accession>
<evidence type="ECO:0000256" key="1">
    <source>
        <dbReference type="SAM" id="MobiDB-lite"/>
    </source>
</evidence>
<reference evidence="2 3" key="1">
    <citation type="submission" date="2020-06" db="EMBL/GenBank/DDBJ databases">
        <title>Actinomadura xiongansis sp. nov., isolated from soil of Baiyangdian.</title>
        <authorList>
            <person name="Zhang X."/>
        </authorList>
    </citation>
    <scope>NUCLEOTIDE SEQUENCE [LARGE SCALE GENOMIC DNA]</scope>
    <source>
        <strain evidence="2 3">HBUM206468</strain>
    </source>
</reference>
<dbReference type="EMBL" id="JABVEC010000036">
    <property type="protein sequence ID" value="MBC6470087.1"/>
    <property type="molecule type" value="Genomic_DNA"/>
</dbReference>
<organism evidence="2 3">
    <name type="scientific">Actinomadura alba</name>
    <dbReference type="NCBI Taxonomy" id="406431"/>
    <lineage>
        <taxon>Bacteria</taxon>
        <taxon>Bacillati</taxon>
        <taxon>Actinomycetota</taxon>
        <taxon>Actinomycetes</taxon>
        <taxon>Streptosporangiales</taxon>
        <taxon>Thermomonosporaceae</taxon>
        <taxon>Actinomadura</taxon>
    </lineage>
</organism>
<dbReference type="RefSeq" id="WP_187247135.1">
    <property type="nucleotide sequence ID" value="NZ_BAAAOK010000040.1"/>
</dbReference>
<proteinExistence type="predicted"/>
<name>A0ABR7LZ03_9ACTN</name>
<keyword evidence="3" id="KW-1185">Reference proteome</keyword>
<protein>
    <submittedName>
        <fullName evidence="2">Uncharacterized protein</fullName>
    </submittedName>
</protein>
<feature type="region of interest" description="Disordered" evidence="1">
    <location>
        <begin position="53"/>
        <end position="98"/>
    </location>
</feature>
<sequence length="98" mass="10170">MTPDAGRVVVACGSPYYHQAFRTADLSDDGRYTTGTYPNAVAIASDGVIAAGSDSSTSSDVYLLDPPQLGPPSPARPGDGVPAATRESTNRGARRFRP</sequence>
<evidence type="ECO:0000313" key="2">
    <source>
        <dbReference type="EMBL" id="MBC6470087.1"/>
    </source>
</evidence>